<feature type="transmembrane region" description="Helical" evidence="2">
    <location>
        <begin position="184"/>
        <end position="205"/>
    </location>
</feature>
<dbReference type="PANTHER" id="PTHR42305">
    <property type="entry name" value="MEMBRANE PROTEIN RV1733C-RELATED"/>
    <property type="match status" value="1"/>
</dbReference>
<evidence type="ECO:0000256" key="2">
    <source>
        <dbReference type="SAM" id="Phobius"/>
    </source>
</evidence>
<feature type="compositionally biased region" description="Polar residues" evidence="1">
    <location>
        <begin position="1"/>
        <end position="13"/>
    </location>
</feature>
<dbReference type="PANTHER" id="PTHR42305:SF1">
    <property type="entry name" value="MEMBRANE PROTEIN RV1733C-RELATED"/>
    <property type="match status" value="1"/>
</dbReference>
<evidence type="ECO:0000313" key="4">
    <source>
        <dbReference type="Proteomes" id="UP000006072"/>
    </source>
</evidence>
<dbReference type="PATRIC" id="fig|1194972.3.peg.4665"/>
<dbReference type="InterPro" id="IPR039708">
    <property type="entry name" value="MT1774/Rv1733c-like"/>
</dbReference>
<sequence>MSTSPEITAQEGSTVRPHRARSEREAGTHRAEDDGWTPFTLDLPRLPLLTRLRGRHPLVRTVDRMEAALLVLAVAMALFAFPIAAAAGTAVYDSLRHTHVAQAENRFMVEATVGDVPARGDRTRRADVPATWIVGGVQHSGTVRASATVEPGDTVDVWVDEDGRQVPAPASIGSAPAQAVTTAVLIWAGVALAAASLYGVGHLLCSRARGARWDTGLHKLAESGDGPSRDRP</sequence>
<feature type="compositionally biased region" description="Basic and acidic residues" evidence="1">
    <location>
        <begin position="20"/>
        <end position="33"/>
    </location>
</feature>
<dbReference type="Proteomes" id="UP000006072">
    <property type="component" value="Unassembled WGS sequence"/>
</dbReference>
<keyword evidence="4" id="KW-1185">Reference proteome</keyword>
<accession>K0UGF6</accession>
<reference evidence="3 4" key="1">
    <citation type="journal article" date="2012" name="J. Bacteriol.">
        <title>Complete Genome Sequence of Mycobacterium vaccae Type Strain ATCC 25954.</title>
        <authorList>
            <person name="Ho Y.S."/>
            <person name="Adroub S.A."/>
            <person name="Abadi M."/>
            <person name="Al Alwan B."/>
            <person name="Alkhateeb R."/>
            <person name="Gao G."/>
            <person name="Ragab A."/>
            <person name="Ali S."/>
            <person name="van Soolingen D."/>
            <person name="Bitter W."/>
            <person name="Pain A."/>
            <person name="Abdallah A.M."/>
        </authorList>
    </citation>
    <scope>NUCLEOTIDE SEQUENCE [LARGE SCALE GENOMIC DNA]</scope>
    <source>
        <strain evidence="3 4">ATCC 25954</strain>
    </source>
</reference>
<dbReference type="HOGENOM" id="CLU_084215_0_0_11"/>
<keyword evidence="2" id="KW-0472">Membrane</keyword>
<dbReference type="EMBL" id="ALQA01000068">
    <property type="protein sequence ID" value="EJZ05901.1"/>
    <property type="molecule type" value="Genomic_DNA"/>
</dbReference>
<feature type="region of interest" description="Disordered" evidence="1">
    <location>
        <begin position="1"/>
        <end position="34"/>
    </location>
</feature>
<feature type="transmembrane region" description="Helical" evidence="2">
    <location>
        <begin position="67"/>
        <end position="92"/>
    </location>
</feature>
<comment type="caution">
    <text evidence="3">The sequence shown here is derived from an EMBL/GenBank/DDBJ whole genome shotgun (WGS) entry which is preliminary data.</text>
</comment>
<gene>
    <name evidence="3" type="ORF">MVAC_23420</name>
</gene>
<evidence type="ECO:0000256" key="1">
    <source>
        <dbReference type="SAM" id="MobiDB-lite"/>
    </source>
</evidence>
<evidence type="ECO:0000313" key="3">
    <source>
        <dbReference type="EMBL" id="EJZ05901.1"/>
    </source>
</evidence>
<dbReference type="AlphaFoldDB" id="K0UGF6"/>
<keyword evidence="2" id="KW-0812">Transmembrane</keyword>
<dbReference type="eggNOG" id="ENOG5032YM7">
    <property type="taxonomic scope" value="Bacteria"/>
</dbReference>
<dbReference type="RefSeq" id="WP_003931538.1">
    <property type="nucleotide sequence ID" value="NZ_JH814693.1"/>
</dbReference>
<name>K0UGF6_MYCVA</name>
<evidence type="ECO:0008006" key="5">
    <source>
        <dbReference type="Google" id="ProtNLM"/>
    </source>
</evidence>
<proteinExistence type="predicted"/>
<organism evidence="3 4">
    <name type="scientific">Mycolicibacterium vaccae ATCC 25954</name>
    <dbReference type="NCBI Taxonomy" id="1194972"/>
    <lineage>
        <taxon>Bacteria</taxon>
        <taxon>Bacillati</taxon>
        <taxon>Actinomycetota</taxon>
        <taxon>Actinomycetes</taxon>
        <taxon>Mycobacteriales</taxon>
        <taxon>Mycobacteriaceae</taxon>
        <taxon>Mycolicibacterium</taxon>
    </lineage>
</organism>
<protein>
    <recommendedName>
        <fullName evidence="5">Transmembrane protein</fullName>
    </recommendedName>
</protein>
<keyword evidence="2" id="KW-1133">Transmembrane helix</keyword>